<sequence length="197" mass="21046">MANLAARGVLESSQQAAWQSAQPPAHDSRGSSAAPPLACADPPRPQDAEGRERATSSKLYRGRVKSFSHFSGFGFIECEALFEKYRRDVFVHHTCVNGCRVGSEVEFLVFFNAKGQPQAKELREVCPAGGARGDRGCCLALRREVGVDIIDVHPAVDSRLAEPGDLSLHAHEAALDLGVVLAVTIELVGQAAELVAA</sequence>
<dbReference type="Gene3D" id="2.40.50.140">
    <property type="entry name" value="Nucleic acid-binding proteins"/>
    <property type="match status" value="1"/>
</dbReference>
<evidence type="ECO:0000256" key="1">
    <source>
        <dbReference type="SAM" id="MobiDB-lite"/>
    </source>
</evidence>
<dbReference type="SUPFAM" id="SSF50249">
    <property type="entry name" value="Nucleic acid-binding proteins"/>
    <property type="match status" value="1"/>
</dbReference>
<proteinExistence type="predicted"/>
<dbReference type="GO" id="GO:0003676">
    <property type="term" value="F:nucleic acid binding"/>
    <property type="evidence" value="ECO:0007669"/>
    <property type="project" value="InterPro"/>
</dbReference>
<dbReference type="InterPro" id="IPR012340">
    <property type="entry name" value="NA-bd_OB-fold"/>
</dbReference>
<evidence type="ECO:0000259" key="2">
    <source>
        <dbReference type="PROSITE" id="PS51857"/>
    </source>
</evidence>
<dbReference type="InterPro" id="IPR002059">
    <property type="entry name" value="CSP_DNA-bd"/>
</dbReference>
<feature type="compositionally biased region" description="Basic and acidic residues" evidence="1">
    <location>
        <begin position="44"/>
        <end position="55"/>
    </location>
</feature>
<dbReference type="SMART" id="SM00357">
    <property type="entry name" value="CSP"/>
    <property type="match status" value="1"/>
</dbReference>
<dbReference type="AlphaFoldDB" id="A0A7S2P522"/>
<feature type="domain" description="CSD" evidence="2">
    <location>
        <begin position="59"/>
        <end position="124"/>
    </location>
</feature>
<dbReference type="EMBL" id="HBGW01048440">
    <property type="protein sequence ID" value="CAD9579264.1"/>
    <property type="molecule type" value="Transcribed_RNA"/>
</dbReference>
<protein>
    <recommendedName>
        <fullName evidence="2">CSD domain-containing protein</fullName>
    </recommendedName>
</protein>
<dbReference type="Pfam" id="PF00313">
    <property type="entry name" value="CSD"/>
    <property type="match status" value="1"/>
</dbReference>
<gene>
    <name evidence="3" type="ORF">BRAN1462_LOCUS30871</name>
</gene>
<name>A0A7S2P522_9DINO</name>
<evidence type="ECO:0000313" key="3">
    <source>
        <dbReference type="EMBL" id="CAD9579264.1"/>
    </source>
</evidence>
<dbReference type="InterPro" id="IPR011129">
    <property type="entry name" value="CSD"/>
</dbReference>
<accession>A0A7S2P522</accession>
<dbReference type="PROSITE" id="PS51857">
    <property type="entry name" value="CSD_2"/>
    <property type="match status" value="1"/>
</dbReference>
<feature type="compositionally biased region" description="Low complexity" evidence="1">
    <location>
        <begin position="12"/>
        <end position="25"/>
    </location>
</feature>
<feature type="region of interest" description="Disordered" evidence="1">
    <location>
        <begin position="1"/>
        <end position="56"/>
    </location>
</feature>
<organism evidence="3">
    <name type="scientific">Zooxanthella nutricula</name>
    <dbReference type="NCBI Taxonomy" id="1333877"/>
    <lineage>
        <taxon>Eukaryota</taxon>
        <taxon>Sar</taxon>
        <taxon>Alveolata</taxon>
        <taxon>Dinophyceae</taxon>
        <taxon>Peridiniales</taxon>
        <taxon>Peridiniales incertae sedis</taxon>
        <taxon>Zooxanthella</taxon>
    </lineage>
</organism>
<reference evidence="3" key="1">
    <citation type="submission" date="2021-01" db="EMBL/GenBank/DDBJ databases">
        <authorList>
            <person name="Corre E."/>
            <person name="Pelletier E."/>
            <person name="Niang G."/>
            <person name="Scheremetjew M."/>
            <person name="Finn R."/>
            <person name="Kale V."/>
            <person name="Holt S."/>
            <person name="Cochrane G."/>
            <person name="Meng A."/>
            <person name="Brown T."/>
            <person name="Cohen L."/>
        </authorList>
    </citation>
    <scope>NUCLEOTIDE SEQUENCE</scope>
    <source>
        <strain evidence="3">RCC3387</strain>
    </source>
</reference>